<feature type="domain" description="Zn(2)-C6 fungal-type" evidence="7">
    <location>
        <begin position="162"/>
        <end position="192"/>
    </location>
</feature>
<protein>
    <recommendedName>
        <fullName evidence="7">Zn(2)-C6 fungal-type domain-containing protein</fullName>
    </recommendedName>
</protein>
<dbReference type="Pfam" id="PF00172">
    <property type="entry name" value="Zn_clus"/>
    <property type="match status" value="1"/>
</dbReference>
<dbReference type="PROSITE" id="PS50048">
    <property type="entry name" value="ZN2_CY6_FUNGAL_2"/>
    <property type="match status" value="1"/>
</dbReference>
<dbReference type="InterPro" id="IPR007219">
    <property type="entry name" value="XnlR_reg_dom"/>
</dbReference>
<feature type="compositionally biased region" description="Low complexity" evidence="6">
    <location>
        <begin position="54"/>
        <end position="91"/>
    </location>
</feature>
<dbReference type="InterPro" id="IPR036864">
    <property type="entry name" value="Zn2-C6_fun-type_DNA-bd_sf"/>
</dbReference>
<feature type="compositionally biased region" description="Low complexity" evidence="6">
    <location>
        <begin position="244"/>
        <end position="264"/>
    </location>
</feature>
<dbReference type="Proteomes" id="UP001642406">
    <property type="component" value="Unassembled WGS sequence"/>
</dbReference>
<evidence type="ECO:0000256" key="4">
    <source>
        <dbReference type="ARBA" id="ARBA00023163"/>
    </source>
</evidence>
<keyword evidence="3" id="KW-0805">Transcription regulation</keyword>
<keyword evidence="9" id="KW-1185">Reference proteome</keyword>
<reference evidence="8 9" key="1">
    <citation type="submission" date="2024-01" db="EMBL/GenBank/DDBJ databases">
        <authorList>
            <person name="Allen C."/>
            <person name="Tagirdzhanova G."/>
        </authorList>
    </citation>
    <scope>NUCLEOTIDE SEQUENCE [LARGE SCALE GENOMIC DNA]</scope>
</reference>
<comment type="caution">
    <text evidence="8">The sequence shown here is derived from an EMBL/GenBank/DDBJ whole genome shotgun (WGS) entry which is preliminary data.</text>
</comment>
<evidence type="ECO:0000256" key="3">
    <source>
        <dbReference type="ARBA" id="ARBA00023015"/>
    </source>
</evidence>
<dbReference type="EMBL" id="CAWUHC010000051">
    <property type="protein sequence ID" value="CAK7224857.1"/>
    <property type="molecule type" value="Genomic_DNA"/>
</dbReference>
<dbReference type="SUPFAM" id="SSF57701">
    <property type="entry name" value="Zn2/Cys6 DNA-binding domain"/>
    <property type="match status" value="1"/>
</dbReference>
<name>A0ABP0BYN7_9PEZI</name>
<evidence type="ECO:0000256" key="1">
    <source>
        <dbReference type="ARBA" id="ARBA00004123"/>
    </source>
</evidence>
<feature type="compositionally biased region" description="Low complexity" evidence="6">
    <location>
        <begin position="294"/>
        <end position="307"/>
    </location>
</feature>
<feature type="compositionally biased region" description="Polar residues" evidence="6">
    <location>
        <begin position="507"/>
        <end position="521"/>
    </location>
</feature>
<feature type="region of interest" description="Disordered" evidence="6">
    <location>
        <begin position="1"/>
        <end position="133"/>
    </location>
</feature>
<dbReference type="Pfam" id="PF04082">
    <property type="entry name" value="Fungal_trans"/>
    <property type="match status" value="1"/>
</dbReference>
<evidence type="ECO:0000313" key="8">
    <source>
        <dbReference type="EMBL" id="CAK7224857.1"/>
    </source>
</evidence>
<dbReference type="PANTHER" id="PTHR47338:SF28">
    <property type="entry name" value="C6 TRANSCRIPTION FACTOR"/>
    <property type="match status" value="1"/>
</dbReference>
<dbReference type="InterPro" id="IPR050815">
    <property type="entry name" value="TF_fung"/>
</dbReference>
<evidence type="ECO:0000256" key="6">
    <source>
        <dbReference type="SAM" id="MobiDB-lite"/>
    </source>
</evidence>
<evidence type="ECO:0000256" key="5">
    <source>
        <dbReference type="ARBA" id="ARBA00023242"/>
    </source>
</evidence>
<evidence type="ECO:0000256" key="2">
    <source>
        <dbReference type="ARBA" id="ARBA00022723"/>
    </source>
</evidence>
<accession>A0ABP0BYN7</accession>
<dbReference type="Gene3D" id="4.10.240.10">
    <property type="entry name" value="Zn(2)-C6 fungal-type DNA-binding domain"/>
    <property type="match status" value="1"/>
</dbReference>
<feature type="region of interest" description="Disordered" evidence="6">
    <location>
        <begin position="935"/>
        <end position="1003"/>
    </location>
</feature>
<feature type="region of interest" description="Disordered" evidence="6">
    <location>
        <begin position="233"/>
        <end position="352"/>
    </location>
</feature>
<dbReference type="InterPro" id="IPR001138">
    <property type="entry name" value="Zn2Cys6_DnaBD"/>
</dbReference>
<evidence type="ECO:0000313" key="9">
    <source>
        <dbReference type="Proteomes" id="UP001642406"/>
    </source>
</evidence>
<dbReference type="CDD" id="cd12148">
    <property type="entry name" value="fungal_TF_MHR"/>
    <property type="match status" value="1"/>
</dbReference>
<dbReference type="PROSITE" id="PS00463">
    <property type="entry name" value="ZN2_CY6_FUNGAL_1"/>
    <property type="match status" value="1"/>
</dbReference>
<comment type="subcellular location">
    <subcellularLocation>
        <location evidence="1">Nucleus</location>
    </subcellularLocation>
</comment>
<keyword evidence="5" id="KW-0539">Nucleus</keyword>
<dbReference type="CDD" id="cd00067">
    <property type="entry name" value="GAL4"/>
    <property type="match status" value="1"/>
</dbReference>
<organism evidence="8 9">
    <name type="scientific">Sporothrix bragantina</name>
    <dbReference type="NCBI Taxonomy" id="671064"/>
    <lineage>
        <taxon>Eukaryota</taxon>
        <taxon>Fungi</taxon>
        <taxon>Dikarya</taxon>
        <taxon>Ascomycota</taxon>
        <taxon>Pezizomycotina</taxon>
        <taxon>Sordariomycetes</taxon>
        <taxon>Sordariomycetidae</taxon>
        <taxon>Ophiostomatales</taxon>
        <taxon>Ophiostomataceae</taxon>
        <taxon>Sporothrix</taxon>
    </lineage>
</organism>
<feature type="compositionally biased region" description="Polar residues" evidence="6">
    <location>
        <begin position="970"/>
        <end position="982"/>
    </location>
</feature>
<keyword evidence="4" id="KW-0804">Transcription</keyword>
<feature type="region of interest" description="Disordered" evidence="6">
    <location>
        <begin position="507"/>
        <end position="546"/>
    </location>
</feature>
<feature type="compositionally biased region" description="Low complexity" evidence="6">
    <location>
        <begin position="942"/>
        <end position="969"/>
    </location>
</feature>
<keyword evidence="2" id="KW-0479">Metal-binding</keyword>
<feature type="compositionally biased region" description="Low complexity" evidence="6">
    <location>
        <begin position="621"/>
        <end position="652"/>
    </location>
</feature>
<dbReference type="PANTHER" id="PTHR47338">
    <property type="entry name" value="ZN(II)2CYS6 TRANSCRIPTION FACTOR (EUROFUNG)-RELATED"/>
    <property type="match status" value="1"/>
</dbReference>
<gene>
    <name evidence="8" type="ORF">SBRCBS47491_005697</name>
</gene>
<feature type="compositionally biased region" description="Acidic residues" evidence="6">
    <location>
        <begin position="1"/>
        <end position="10"/>
    </location>
</feature>
<proteinExistence type="predicted"/>
<dbReference type="SMART" id="SM00066">
    <property type="entry name" value="GAL4"/>
    <property type="match status" value="1"/>
</dbReference>
<sequence>MAGDEAGFDEETVRRIIDTPPSLSSSSSSRPHKIRKTAQTHEARERSSISALLSQHQTQSPSQIQTQIQTQSRSQPQTQWQQTQQSQQRTHGAAGDSNEHLREGLASSRKGGEANTDTETALHGGREDSIPSSENVLRVLLEEPLTTTTKTTTPPTMDQKISCELCKTRKVKCDRAEPACSWCARHNRQCVYLKRQTPGSRTRINAELEAKVNRIDSLLRALGRRVEEHISHDHAGGFVGAGPGSVTTTNNNPGSNNGDGVSPSLGSPTAAGSSIFRPDDDHNQTPVSLPPPMTSSSSGGMLWQSSSAGHGAPESSVNDYDDDETVAGGIGGSTQRGLGLQRYSPSSSTAMFRAPNKTSGAELPPHDMLYTLVDLFFKHCNTWCPILDRKTIFGTFFGATSLEEPDRVLLHAIVATTLRFSKDARLTPEAREYYHATSSQVVRLYAMDHITVPALRALVIISLDAFGTASGPRAWNMLAMVAQSVKQLGLCDEVSVYLSTGATGTAPLPTSSQDMTSSQDAQSQMPLQPPQPTQQPGAIHQSKPDSWIEDEGRRRLCWVVYLLDRYATVCAATTTASGGASSFLLEDHAMRRFLPCSYDLFSKNVPVETRSSTDGLDDGLVDVGITNNSNSNNNNNNISTPSSSVPPSASLESASSMANRAENLGSFSYHCKLLRILSRIHDFLREPVDIAASADMARWRNTYQALDATLDGWLRGLPSEFSKISALCHSDPASRVSNWFMLHSAYVTAVVRLHAPVAYPTARSTLFLPSQYAVQRCLSAVHSLADIARDLREANGLDLLGPPFAFSLWVAARVLLVHASTVDATNSSSVHGVLVDGRIDFFIETLRHVGRHWAVANNYAATLARVVQRGRQGEITFANMRRSAYDLLALTATTRQSGAEPMSTQVTSLCELDNIDVFAFFVYPRIEDEMAKLAQQQYSAPQHQMHQQPHHYSSYQHPQQQQQQQQQQQVPSINNNHMNSALRTPMGSMGMLPGSPHRGSSVF</sequence>
<feature type="region of interest" description="Disordered" evidence="6">
    <location>
        <begin position="609"/>
        <end position="652"/>
    </location>
</feature>
<evidence type="ECO:0000259" key="7">
    <source>
        <dbReference type="PROSITE" id="PS50048"/>
    </source>
</evidence>